<dbReference type="PANTHER" id="PTHR46268:SF6">
    <property type="entry name" value="UNIVERSAL STRESS PROTEIN UP12"/>
    <property type="match status" value="1"/>
</dbReference>
<dbReference type="PANTHER" id="PTHR46268">
    <property type="entry name" value="STRESS RESPONSE PROTEIN NHAX"/>
    <property type="match status" value="1"/>
</dbReference>
<dbReference type="Gene3D" id="3.40.50.12370">
    <property type="match status" value="1"/>
</dbReference>
<organism evidence="3 4">
    <name type="scientific">Pseudonocardia asaccharolytica DSM 44247 = NBRC 16224</name>
    <dbReference type="NCBI Taxonomy" id="1123024"/>
    <lineage>
        <taxon>Bacteria</taxon>
        <taxon>Bacillati</taxon>
        <taxon>Actinomycetota</taxon>
        <taxon>Actinomycetes</taxon>
        <taxon>Pseudonocardiales</taxon>
        <taxon>Pseudonocardiaceae</taxon>
        <taxon>Pseudonocardia</taxon>
    </lineage>
</organism>
<feature type="domain" description="UspA" evidence="2">
    <location>
        <begin position="7"/>
        <end position="136"/>
    </location>
</feature>
<dbReference type="STRING" id="1123024.GCA_000423625_02486"/>
<dbReference type="CDD" id="cd00293">
    <property type="entry name" value="USP-like"/>
    <property type="match status" value="1"/>
</dbReference>
<sequence length="159" mass="16584">MSSAVQRRVIVGVDGSGTDRQLLHTALALARAHGAVLYAVDVQESEARSRRATEEPPRMQGVHQAFSALGDVADDVDLRIVVLDGQPSEQLIRLANQSTDLLVVGRSQRGNRPPGSIGSVARDCVANAGCAVVVVPAGEASSVTADNAARHASAELQRA</sequence>
<accession>A0A511D0H0</accession>
<keyword evidence="4" id="KW-1185">Reference proteome</keyword>
<protein>
    <submittedName>
        <fullName evidence="3">Universal stress protein</fullName>
    </submittedName>
</protein>
<comment type="caution">
    <text evidence="3">The sequence shown here is derived from an EMBL/GenBank/DDBJ whole genome shotgun (WGS) entry which is preliminary data.</text>
</comment>
<dbReference type="Pfam" id="PF00582">
    <property type="entry name" value="Usp"/>
    <property type="match status" value="1"/>
</dbReference>
<reference evidence="3 4" key="1">
    <citation type="submission" date="2019-07" db="EMBL/GenBank/DDBJ databases">
        <title>Whole genome shotgun sequence of Pseudonocardia asaccharolytica NBRC 16224.</title>
        <authorList>
            <person name="Hosoyama A."/>
            <person name="Uohara A."/>
            <person name="Ohji S."/>
            <person name="Ichikawa N."/>
        </authorList>
    </citation>
    <scope>NUCLEOTIDE SEQUENCE [LARGE SCALE GENOMIC DNA]</scope>
    <source>
        <strain evidence="3 4">NBRC 16224</strain>
    </source>
</reference>
<evidence type="ECO:0000313" key="4">
    <source>
        <dbReference type="Proteomes" id="UP000321328"/>
    </source>
</evidence>
<proteinExistence type="inferred from homology"/>
<dbReference type="AlphaFoldDB" id="A0A511D0H0"/>
<comment type="similarity">
    <text evidence="1">Belongs to the universal stress protein A family.</text>
</comment>
<dbReference type="SUPFAM" id="SSF52402">
    <property type="entry name" value="Adenine nucleotide alpha hydrolases-like"/>
    <property type="match status" value="1"/>
</dbReference>
<dbReference type="EMBL" id="BJVI01000018">
    <property type="protein sequence ID" value="GEL18295.1"/>
    <property type="molecule type" value="Genomic_DNA"/>
</dbReference>
<evidence type="ECO:0000259" key="2">
    <source>
        <dbReference type="Pfam" id="PF00582"/>
    </source>
</evidence>
<dbReference type="InterPro" id="IPR006015">
    <property type="entry name" value="Universal_stress_UspA"/>
</dbReference>
<dbReference type="RefSeq" id="WP_161631700.1">
    <property type="nucleotide sequence ID" value="NZ_AUII01000009.1"/>
</dbReference>
<evidence type="ECO:0000313" key="3">
    <source>
        <dbReference type="EMBL" id="GEL18295.1"/>
    </source>
</evidence>
<dbReference type="OrthoDB" id="5242641at2"/>
<dbReference type="InterPro" id="IPR006016">
    <property type="entry name" value="UspA"/>
</dbReference>
<dbReference type="PRINTS" id="PR01438">
    <property type="entry name" value="UNVRSLSTRESS"/>
</dbReference>
<dbReference type="Proteomes" id="UP000321328">
    <property type="component" value="Unassembled WGS sequence"/>
</dbReference>
<evidence type="ECO:0000256" key="1">
    <source>
        <dbReference type="ARBA" id="ARBA00008791"/>
    </source>
</evidence>
<name>A0A511D0H0_9PSEU</name>
<gene>
    <name evidence="3" type="ORF">PA7_21320</name>
</gene>